<dbReference type="EC" id="3.1.3.-" evidence="5"/>
<dbReference type="EMBL" id="JBIACJ010000003">
    <property type="protein sequence ID" value="MFE8695994.1"/>
    <property type="molecule type" value="Genomic_DNA"/>
</dbReference>
<dbReference type="InterPro" id="IPR006439">
    <property type="entry name" value="HAD-SF_hydro_IA"/>
</dbReference>
<evidence type="ECO:0000256" key="3">
    <source>
        <dbReference type="ARBA" id="ARBA00022801"/>
    </source>
</evidence>
<keyword evidence="3 5" id="KW-0378">Hydrolase</keyword>
<evidence type="ECO:0000313" key="6">
    <source>
        <dbReference type="Proteomes" id="UP001601058"/>
    </source>
</evidence>
<reference evidence="5 6" key="1">
    <citation type="submission" date="2024-08" db="EMBL/GenBank/DDBJ databases">
        <title>Two novel Cytobacillus novel species.</title>
        <authorList>
            <person name="Liu G."/>
        </authorList>
    </citation>
    <scope>NUCLEOTIDE SEQUENCE [LARGE SCALE GENOMIC DNA]</scope>
    <source>
        <strain evidence="5 6">FJAT-53684</strain>
    </source>
</reference>
<dbReference type="PRINTS" id="PR00413">
    <property type="entry name" value="HADHALOGNASE"/>
</dbReference>
<keyword evidence="6" id="KW-1185">Reference proteome</keyword>
<keyword evidence="2" id="KW-0479">Metal-binding</keyword>
<comment type="cofactor">
    <cofactor evidence="1">
        <name>Mg(2+)</name>
        <dbReference type="ChEBI" id="CHEBI:18420"/>
    </cofactor>
</comment>
<dbReference type="InterPro" id="IPR051400">
    <property type="entry name" value="HAD-like_hydrolase"/>
</dbReference>
<dbReference type="Proteomes" id="UP001601058">
    <property type="component" value="Unassembled WGS sequence"/>
</dbReference>
<dbReference type="PANTHER" id="PTHR46470:SF2">
    <property type="entry name" value="GLYCERALDEHYDE 3-PHOSPHATE PHOSPHATASE"/>
    <property type="match status" value="1"/>
</dbReference>
<dbReference type="RefSeq" id="WP_389218281.1">
    <property type="nucleotide sequence ID" value="NZ_JBIACJ010000003.1"/>
</dbReference>
<dbReference type="SFLD" id="SFLDS00003">
    <property type="entry name" value="Haloacid_Dehalogenase"/>
    <property type="match status" value="1"/>
</dbReference>
<evidence type="ECO:0000256" key="2">
    <source>
        <dbReference type="ARBA" id="ARBA00022723"/>
    </source>
</evidence>
<dbReference type="GO" id="GO:0016787">
    <property type="term" value="F:hydrolase activity"/>
    <property type="evidence" value="ECO:0007669"/>
    <property type="project" value="UniProtKB-KW"/>
</dbReference>
<dbReference type="NCBIfam" id="TIGR01509">
    <property type="entry name" value="HAD-SF-IA-v3"/>
    <property type="match status" value="1"/>
</dbReference>
<dbReference type="PANTHER" id="PTHR46470">
    <property type="entry name" value="N-ACYLNEURAMINATE-9-PHOSPHATASE"/>
    <property type="match status" value="1"/>
</dbReference>
<protein>
    <submittedName>
        <fullName evidence="5">HAD family hydrolase</fullName>
        <ecNumber evidence="5">3.1.3.-</ecNumber>
    </submittedName>
</protein>
<evidence type="ECO:0000313" key="5">
    <source>
        <dbReference type="EMBL" id="MFE8695994.1"/>
    </source>
</evidence>
<keyword evidence="4" id="KW-0460">Magnesium</keyword>
<dbReference type="SUPFAM" id="SSF56784">
    <property type="entry name" value="HAD-like"/>
    <property type="match status" value="1"/>
</dbReference>
<sequence>MLFDLDDTLLDRDKAVDKMFFIILEKCYEDVNCSVKSEMLRKFKEHDSKSYGNGNKTIVLESLFDEFPPKFRLPRTTIQDFWNTHFPHCFSINQHTINIVNTINKQGKVAIITNGSTQRQKAKIIHTQLNRCFDIILISEEVGFSKPDKSIFELALNKLDVHPEDALFVGDDLEKDIGGCQNANIKGIWFNPHMIKNNTNIKPYAEIHSLDRLLSYFR</sequence>
<gene>
    <name evidence="5" type="ORF">ACFYKT_06480</name>
</gene>
<name>A0ABW6JWX1_9BACI</name>
<accession>A0ABW6JWX1</accession>
<dbReference type="Pfam" id="PF13419">
    <property type="entry name" value="HAD_2"/>
    <property type="match status" value="1"/>
</dbReference>
<evidence type="ECO:0000256" key="1">
    <source>
        <dbReference type="ARBA" id="ARBA00001946"/>
    </source>
</evidence>
<dbReference type="NCBIfam" id="TIGR01549">
    <property type="entry name" value="HAD-SF-IA-v1"/>
    <property type="match status" value="1"/>
</dbReference>
<dbReference type="SFLD" id="SFLDG01129">
    <property type="entry name" value="C1.5:_HAD__Beta-PGM__Phosphata"/>
    <property type="match status" value="1"/>
</dbReference>
<dbReference type="Gene3D" id="1.20.120.710">
    <property type="entry name" value="Haloacid dehalogenase hydrolase-like domain"/>
    <property type="match status" value="1"/>
</dbReference>
<dbReference type="InterPro" id="IPR036412">
    <property type="entry name" value="HAD-like_sf"/>
</dbReference>
<dbReference type="Gene3D" id="3.40.50.1000">
    <property type="entry name" value="HAD superfamily/HAD-like"/>
    <property type="match status" value="1"/>
</dbReference>
<organism evidence="5 6">
    <name type="scientific">Cytobacillus mangrovibacter</name>
    <dbReference type="NCBI Taxonomy" id="3299024"/>
    <lineage>
        <taxon>Bacteria</taxon>
        <taxon>Bacillati</taxon>
        <taxon>Bacillota</taxon>
        <taxon>Bacilli</taxon>
        <taxon>Bacillales</taxon>
        <taxon>Bacillaceae</taxon>
        <taxon>Cytobacillus</taxon>
    </lineage>
</organism>
<dbReference type="InterPro" id="IPR041492">
    <property type="entry name" value="HAD_2"/>
</dbReference>
<comment type="caution">
    <text evidence="5">The sequence shown here is derived from an EMBL/GenBank/DDBJ whole genome shotgun (WGS) entry which is preliminary data.</text>
</comment>
<evidence type="ECO:0000256" key="4">
    <source>
        <dbReference type="ARBA" id="ARBA00022842"/>
    </source>
</evidence>
<proteinExistence type="predicted"/>
<dbReference type="InterPro" id="IPR023214">
    <property type="entry name" value="HAD_sf"/>
</dbReference>